<dbReference type="EMBL" id="CP009113">
    <property type="protein sequence ID" value="ANS32638.1"/>
    <property type="molecule type" value="Genomic_DNA"/>
</dbReference>
<evidence type="ECO:0000313" key="1">
    <source>
        <dbReference type="EMBL" id="ANS32638.1"/>
    </source>
</evidence>
<proteinExistence type="predicted"/>
<sequence>MATATAADEWDKAAQAVRGAAEELRGADTAALRSWAQTNKLLSRSMWPKIKRELYKQLDIDYDTQRETETEARQQAVAAAAAAAPLVELYAAGDERGSFAVLPGPAVNEGSDADVNDAAWYGTFHEKDTIYRAGDQDSADNSAAGKAVFLAGKVREAQGLDAVRLLLHISNPHLDGNRLAGTAAKAGVALELDITDANPACEYCERPGYQAWQAIRLTDLLVEDNR</sequence>
<dbReference type="Proteomes" id="UP000186108">
    <property type="component" value="Plasmid pR1CP2"/>
</dbReference>
<gene>
    <name evidence="1" type="ORF">R1CP_40290</name>
</gene>
<protein>
    <submittedName>
        <fullName evidence="1">Uncharacterized protein</fullName>
    </submittedName>
</protein>
<reference evidence="1 2" key="1">
    <citation type="submission" date="2014-07" db="EMBL/GenBank/DDBJ databases">
        <authorList>
            <person name="Zhang J.E."/>
            <person name="Yang H."/>
            <person name="Guo J."/>
            <person name="Deng Z."/>
            <person name="Luo H."/>
            <person name="Luo M."/>
            <person name="Zhao B."/>
        </authorList>
    </citation>
    <scope>NUCLEOTIDE SEQUENCE [LARGE SCALE GENOMIC DNA]</scope>
    <source>
        <strain evidence="1 2">1CP</strain>
        <plasmid evidence="2">Plasmid pr1cp2</plasmid>
    </source>
</reference>
<name>A0A1B1KJ51_RHOOP</name>
<evidence type="ECO:0000313" key="2">
    <source>
        <dbReference type="Proteomes" id="UP000186108"/>
    </source>
</evidence>
<accession>A0A1B1KJ51</accession>
<dbReference type="PATRIC" id="fig|37919.13.peg.8491"/>
<dbReference type="RefSeq" id="WP_065493938.1">
    <property type="nucleotide sequence ID" value="NZ_CP009113.1"/>
</dbReference>
<keyword evidence="1" id="KW-0614">Plasmid</keyword>
<dbReference type="AlphaFoldDB" id="A0A1B1KJ51"/>
<organism evidence="1 2">
    <name type="scientific">Rhodococcus opacus</name>
    <name type="common">Nocardia opaca</name>
    <dbReference type="NCBI Taxonomy" id="37919"/>
    <lineage>
        <taxon>Bacteria</taxon>
        <taxon>Bacillati</taxon>
        <taxon>Actinomycetota</taxon>
        <taxon>Actinomycetes</taxon>
        <taxon>Mycobacteriales</taxon>
        <taxon>Nocardiaceae</taxon>
        <taxon>Rhodococcus</taxon>
    </lineage>
</organism>
<geneLocation type="plasmid" evidence="2">
    <name>pr1cp2</name>
</geneLocation>